<comment type="caution">
    <text evidence="5">The sequence shown here is derived from an EMBL/GenBank/DDBJ whole genome shotgun (WGS) entry which is preliminary data.</text>
</comment>
<keyword evidence="6" id="KW-1185">Reference proteome</keyword>
<accession>A0A409WM29</accession>
<dbReference type="PANTHER" id="PTHR43439">
    <property type="entry name" value="PHENYLACETATE-COENZYME A LIGASE"/>
    <property type="match status" value="1"/>
</dbReference>
<dbReference type="EMBL" id="NHTK01005413">
    <property type="protein sequence ID" value="PPQ79470.1"/>
    <property type="molecule type" value="Genomic_DNA"/>
</dbReference>
<proteinExistence type="predicted"/>
<dbReference type="OrthoDB" id="429813at2759"/>
<dbReference type="Gene3D" id="3.40.50.720">
    <property type="entry name" value="NAD(P)-binding Rossmann-like Domain"/>
    <property type="match status" value="1"/>
</dbReference>
<dbReference type="AlphaFoldDB" id="A0A409WM29"/>
<dbReference type="Pfam" id="PF07993">
    <property type="entry name" value="NAD_binding_4"/>
    <property type="match status" value="1"/>
</dbReference>
<dbReference type="InterPro" id="IPR013120">
    <property type="entry name" value="FAR_NAD-bd"/>
</dbReference>
<keyword evidence="1" id="KW-0596">Phosphopantetheine</keyword>
<dbReference type="InterPro" id="IPR051414">
    <property type="entry name" value="Adenylate-forming_Reductase"/>
</dbReference>
<dbReference type="Proteomes" id="UP000284842">
    <property type="component" value="Unassembled WGS sequence"/>
</dbReference>
<feature type="compositionally biased region" description="Low complexity" evidence="3">
    <location>
        <begin position="1"/>
        <end position="15"/>
    </location>
</feature>
<organism evidence="5 6">
    <name type="scientific">Panaeolus cyanescens</name>
    <dbReference type="NCBI Taxonomy" id="181874"/>
    <lineage>
        <taxon>Eukaryota</taxon>
        <taxon>Fungi</taxon>
        <taxon>Dikarya</taxon>
        <taxon>Basidiomycota</taxon>
        <taxon>Agaricomycotina</taxon>
        <taxon>Agaricomycetes</taxon>
        <taxon>Agaricomycetidae</taxon>
        <taxon>Agaricales</taxon>
        <taxon>Agaricineae</taxon>
        <taxon>Galeropsidaceae</taxon>
        <taxon>Panaeolus</taxon>
    </lineage>
</organism>
<gene>
    <name evidence="5" type="ORF">CVT24_009924</name>
</gene>
<reference evidence="5 6" key="1">
    <citation type="journal article" date="2018" name="Evol. Lett.">
        <title>Horizontal gene cluster transfer increased hallucinogenic mushroom diversity.</title>
        <authorList>
            <person name="Reynolds H.T."/>
            <person name="Vijayakumar V."/>
            <person name="Gluck-Thaler E."/>
            <person name="Korotkin H.B."/>
            <person name="Matheny P.B."/>
            <person name="Slot J.C."/>
        </authorList>
    </citation>
    <scope>NUCLEOTIDE SEQUENCE [LARGE SCALE GENOMIC DNA]</scope>
    <source>
        <strain evidence="5 6">2629</strain>
    </source>
</reference>
<feature type="compositionally biased region" description="Basic and acidic residues" evidence="3">
    <location>
        <begin position="226"/>
        <end position="253"/>
    </location>
</feature>
<evidence type="ECO:0000256" key="3">
    <source>
        <dbReference type="SAM" id="MobiDB-lite"/>
    </source>
</evidence>
<feature type="domain" description="Thioester reductase (TE)" evidence="4">
    <location>
        <begin position="74"/>
        <end position="341"/>
    </location>
</feature>
<evidence type="ECO:0000259" key="4">
    <source>
        <dbReference type="Pfam" id="PF07993"/>
    </source>
</evidence>
<evidence type="ECO:0000256" key="1">
    <source>
        <dbReference type="ARBA" id="ARBA00022450"/>
    </source>
</evidence>
<sequence>MTTSKPSGPTTSTKSRVSDIEALIAKYRITPQPSPSSPSNAQQPSHLNAHQPSNAHQSSPSNINAHQPSHTILITGTTGSLGSYTLSLLLSMPYPTISKIYALNRPNRKDVKQRQLEAFVDKGLDTRQLEDERLSLLVGDLDDGDGMWGLERGVYEMIQLHITLILHIAWPVNFTQPLRAFEANIRGSCNLIRFALGAPNYHAKRLRFIFASSISTVLRWGLNSDEKRGDERRGEDSDETRKRGENSDEKRGVPETVLDPKAAVSFGYAEAKYVVDRILNETPLNSTSLRIGQISGSTKNGAWPIEEWMPMLVKTSLALGMVPSHPGCLSWLPVDSVAHTIVDIAVSPSTHPYPPLFNICSPNPSSCDRLIRIVNNALVAEGVVSRPLKVVESGVWLERLAEVGGEVREGLRMKREGLGVDDVVCRTSKNRNDKITDDFIPPLTHTHTYYSLLLLLFPSARPQNPQNLPIHLPSELFLNAKHTTLDIRPPRVWVVGSVCVG</sequence>
<dbReference type="SUPFAM" id="SSF51735">
    <property type="entry name" value="NAD(P)-binding Rossmann-fold domains"/>
    <property type="match status" value="1"/>
</dbReference>
<evidence type="ECO:0000256" key="2">
    <source>
        <dbReference type="ARBA" id="ARBA00022553"/>
    </source>
</evidence>
<dbReference type="InterPro" id="IPR036291">
    <property type="entry name" value="NAD(P)-bd_dom_sf"/>
</dbReference>
<dbReference type="InParanoid" id="A0A409WM29"/>
<name>A0A409WM29_9AGAR</name>
<protein>
    <recommendedName>
        <fullName evidence="4">Thioester reductase (TE) domain-containing protein</fullName>
    </recommendedName>
</protein>
<dbReference type="PANTHER" id="PTHR43439:SF2">
    <property type="entry name" value="ENZYME, PUTATIVE (JCVI)-RELATED"/>
    <property type="match status" value="1"/>
</dbReference>
<feature type="compositionally biased region" description="Polar residues" evidence="3">
    <location>
        <begin position="46"/>
        <end position="67"/>
    </location>
</feature>
<feature type="region of interest" description="Disordered" evidence="3">
    <location>
        <begin position="1"/>
        <end position="67"/>
    </location>
</feature>
<evidence type="ECO:0000313" key="5">
    <source>
        <dbReference type="EMBL" id="PPQ79470.1"/>
    </source>
</evidence>
<feature type="region of interest" description="Disordered" evidence="3">
    <location>
        <begin position="226"/>
        <end position="254"/>
    </location>
</feature>
<dbReference type="STRING" id="181874.A0A409WM29"/>
<keyword evidence="2" id="KW-0597">Phosphoprotein</keyword>
<evidence type="ECO:0000313" key="6">
    <source>
        <dbReference type="Proteomes" id="UP000284842"/>
    </source>
</evidence>